<dbReference type="SUPFAM" id="SSF51735">
    <property type="entry name" value="NAD(P)-binding Rossmann-fold domains"/>
    <property type="match status" value="1"/>
</dbReference>
<comment type="caution">
    <text evidence="1">The sequence shown here is derived from an EMBL/GenBank/DDBJ whole genome shotgun (WGS) entry which is preliminary data.</text>
</comment>
<protein>
    <submittedName>
        <fullName evidence="1">Integral membrane protein</fullName>
    </submittedName>
</protein>
<dbReference type="EMBL" id="BLJY01000002">
    <property type="protein sequence ID" value="GFF13353.1"/>
    <property type="molecule type" value="Genomic_DNA"/>
</dbReference>
<reference evidence="1 2" key="1">
    <citation type="submission" date="2020-01" db="EMBL/GenBank/DDBJ databases">
        <title>Aspergillus terreus IFO 6365 whole genome shotgun sequence.</title>
        <authorList>
            <person name="Kanamasa S."/>
            <person name="Takahashi H."/>
        </authorList>
    </citation>
    <scope>NUCLEOTIDE SEQUENCE [LARGE SCALE GENOMIC DNA]</scope>
    <source>
        <strain evidence="1 2">IFO 6365</strain>
    </source>
</reference>
<gene>
    <name evidence="1" type="ORF">ATEIFO6365_0002046400</name>
</gene>
<evidence type="ECO:0000313" key="1">
    <source>
        <dbReference type="EMBL" id="GFF13353.1"/>
    </source>
</evidence>
<dbReference type="VEuPathDB" id="FungiDB:ATEG_02538"/>
<proteinExistence type="predicted"/>
<dbReference type="Gene3D" id="3.40.50.720">
    <property type="entry name" value="NAD(P)-binding Rossmann-like Domain"/>
    <property type="match status" value="1"/>
</dbReference>
<dbReference type="InterPro" id="IPR036291">
    <property type="entry name" value="NAD(P)-bd_dom_sf"/>
</dbReference>
<dbReference type="Proteomes" id="UP000452235">
    <property type="component" value="Unassembled WGS sequence"/>
</dbReference>
<dbReference type="AlphaFoldDB" id="A0A5M3YYP0"/>
<sequence>MACLVIGGLLGWILLNLMIPNAKALDCTPLIVVLAVHLIRTLVVICMSGRDSNHITYKTVPKDPHWLFVGPQFHALHHINPDHYMSSVVKLFDWVAGTAYTLRNKNVAITGGSGAFGTAIQQQLRSEGVRNIQTLKFGTHWTHHDFSRVGSALDEADILILAHGTKGPDAREANCGSAIRLIELFMARRGRRQGRTAKTLPEIWYVGSESELHPAFGGPAMRRYAASKRAFVPYARALYEHPRIVYRHIVPAAFDSPMGKAVVSAEWAAGVAMWWIRRGACYVPVSYTGIAYLNFLKFVCWVRPDLDRVAGI</sequence>
<name>A0A5M3YYP0_ASPTE</name>
<organism evidence="1 2">
    <name type="scientific">Aspergillus terreus</name>
    <dbReference type="NCBI Taxonomy" id="33178"/>
    <lineage>
        <taxon>Eukaryota</taxon>
        <taxon>Fungi</taxon>
        <taxon>Dikarya</taxon>
        <taxon>Ascomycota</taxon>
        <taxon>Pezizomycotina</taxon>
        <taxon>Eurotiomycetes</taxon>
        <taxon>Eurotiomycetidae</taxon>
        <taxon>Eurotiales</taxon>
        <taxon>Aspergillaceae</taxon>
        <taxon>Aspergillus</taxon>
        <taxon>Aspergillus subgen. Circumdati</taxon>
    </lineage>
</organism>
<keyword evidence="2" id="KW-1185">Reference proteome</keyword>
<dbReference type="OrthoDB" id="4350666at2759"/>
<evidence type="ECO:0000313" key="2">
    <source>
        <dbReference type="Proteomes" id="UP000452235"/>
    </source>
</evidence>
<accession>A0A5M3YYP0</accession>